<accession>A0A6S6TAS4</accession>
<evidence type="ECO:0008006" key="3">
    <source>
        <dbReference type="Google" id="ProtNLM"/>
    </source>
</evidence>
<dbReference type="Gene3D" id="3.30.1330.60">
    <property type="entry name" value="OmpA-like domain"/>
    <property type="match status" value="1"/>
</dbReference>
<keyword evidence="1" id="KW-0472">Membrane</keyword>
<protein>
    <recommendedName>
        <fullName evidence="3">OmpA-like domain-containing protein</fullName>
    </recommendedName>
</protein>
<dbReference type="EMBL" id="CACVAP010000086">
    <property type="protein sequence ID" value="CAA6816404.1"/>
    <property type="molecule type" value="Genomic_DNA"/>
</dbReference>
<name>A0A6S6TAS4_9BACT</name>
<organism evidence="2">
    <name type="scientific">uncultured Sulfurovum sp</name>
    <dbReference type="NCBI Taxonomy" id="269237"/>
    <lineage>
        <taxon>Bacteria</taxon>
        <taxon>Pseudomonadati</taxon>
        <taxon>Campylobacterota</taxon>
        <taxon>Epsilonproteobacteria</taxon>
        <taxon>Campylobacterales</taxon>
        <taxon>Sulfurovaceae</taxon>
        <taxon>Sulfurovum</taxon>
        <taxon>environmental samples</taxon>
    </lineage>
</organism>
<reference evidence="2" key="1">
    <citation type="submission" date="2020-01" db="EMBL/GenBank/DDBJ databases">
        <authorList>
            <person name="Meier V. D."/>
            <person name="Meier V D."/>
        </authorList>
    </citation>
    <scope>NUCLEOTIDE SEQUENCE</scope>
    <source>
        <strain evidence="2">HLG_WM_MAG_06</strain>
    </source>
</reference>
<evidence type="ECO:0000313" key="2">
    <source>
        <dbReference type="EMBL" id="CAA6816404.1"/>
    </source>
</evidence>
<sequence>MRQGQKQSSATMQSEIFIVLMIVMVLLFIITSFYISKLKEHQQPPLIVLDEAHGYSFGSGSATLNENFQVSLNSSVISKIEQFAKKYKCDIVEVYGYTDGKPFGGGHAIKQSFDKSLHNCLVRGCDMNVVEASSNLELGMKRAVSVVNFLTPKLVNKNSSIKIIRPYSAGGFIDDSGKIASMDEVSSNKLRRRIEIRLSRLRDLKEGKK</sequence>
<keyword evidence="1" id="KW-0812">Transmembrane</keyword>
<dbReference type="AlphaFoldDB" id="A0A6S6TAS4"/>
<feature type="transmembrane region" description="Helical" evidence="1">
    <location>
        <begin position="16"/>
        <end position="35"/>
    </location>
</feature>
<evidence type="ECO:0000256" key="1">
    <source>
        <dbReference type="SAM" id="Phobius"/>
    </source>
</evidence>
<proteinExistence type="predicted"/>
<dbReference type="SUPFAM" id="SSF103088">
    <property type="entry name" value="OmpA-like"/>
    <property type="match status" value="1"/>
</dbReference>
<keyword evidence="1" id="KW-1133">Transmembrane helix</keyword>
<dbReference type="InterPro" id="IPR036737">
    <property type="entry name" value="OmpA-like_sf"/>
</dbReference>
<gene>
    <name evidence="2" type="ORF">HELGO_WM1212</name>
</gene>